<dbReference type="EMBL" id="WWCO01000010">
    <property type="protein sequence ID" value="MYM35791.1"/>
    <property type="molecule type" value="Genomic_DNA"/>
</dbReference>
<organism evidence="1 2">
    <name type="scientific">Duganella lactea</name>
    <dbReference type="NCBI Taxonomy" id="2692173"/>
    <lineage>
        <taxon>Bacteria</taxon>
        <taxon>Pseudomonadati</taxon>
        <taxon>Pseudomonadota</taxon>
        <taxon>Betaproteobacteria</taxon>
        <taxon>Burkholderiales</taxon>
        <taxon>Oxalobacteraceae</taxon>
        <taxon>Telluria group</taxon>
        <taxon>Duganella</taxon>
    </lineage>
</organism>
<proteinExistence type="predicted"/>
<protein>
    <submittedName>
        <fullName evidence="1">Uncharacterized protein</fullName>
    </submittedName>
</protein>
<dbReference type="Proteomes" id="UP000449678">
    <property type="component" value="Unassembled WGS sequence"/>
</dbReference>
<comment type="caution">
    <text evidence="1">The sequence shown here is derived from an EMBL/GenBank/DDBJ whole genome shotgun (WGS) entry which is preliminary data.</text>
</comment>
<keyword evidence="2" id="KW-1185">Reference proteome</keyword>
<gene>
    <name evidence="1" type="ORF">GTP38_15760</name>
</gene>
<evidence type="ECO:0000313" key="1">
    <source>
        <dbReference type="EMBL" id="MYM35791.1"/>
    </source>
</evidence>
<accession>A0ABW9V9Z3</accession>
<reference evidence="1 2" key="1">
    <citation type="submission" date="2019-12" db="EMBL/GenBank/DDBJ databases">
        <title>Novel species isolated from a subtropical stream in China.</title>
        <authorList>
            <person name="Lu H."/>
        </authorList>
    </citation>
    <scope>NUCLEOTIDE SEQUENCE [LARGE SCALE GENOMIC DNA]</scope>
    <source>
        <strain evidence="1 2">FT94W</strain>
    </source>
</reference>
<sequence length="85" mass="9959">MAFHFAHAKLLDYADRTDELMASHNPFALVTLAHLRTQQAGHDAGRLYGAKWQLTKLLYQHRWSKARIIVLLAGKKVRWRYWNAN</sequence>
<dbReference type="RefSeq" id="WP_160991167.1">
    <property type="nucleotide sequence ID" value="NZ_WWCO01000010.1"/>
</dbReference>
<evidence type="ECO:0000313" key="2">
    <source>
        <dbReference type="Proteomes" id="UP000449678"/>
    </source>
</evidence>
<name>A0ABW9V9Z3_9BURK</name>